<sequence length="157" mass="19080">MNIDQPESSEKLVTSANKQDHSNESYHNKMRSLAIFDNICLELWDHIKLSELFTNYIESLKYFNIAKENHIMVYFKKYQDIEECCKTSFTFNYKEIINTMDWFNSLSADKHKQSKKSKRNLRRLPKTSRKRIRRKRRSPLIRSEIRIWILLNSCYKF</sequence>
<name>A0A8H3L0S0_9GLOM</name>
<dbReference type="AlphaFoldDB" id="A0A8H3L0S0"/>
<feature type="region of interest" description="Disordered" evidence="1">
    <location>
        <begin position="1"/>
        <end position="23"/>
    </location>
</feature>
<accession>A0A8H3L0S0</accession>
<reference evidence="2" key="1">
    <citation type="submission" date="2019-10" db="EMBL/GenBank/DDBJ databases">
        <title>Conservation and host-specific expression of non-tandemly repeated heterogenous ribosome RNA gene in arbuscular mycorrhizal fungi.</title>
        <authorList>
            <person name="Maeda T."/>
            <person name="Kobayashi Y."/>
            <person name="Nakagawa T."/>
            <person name="Ezawa T."/>
            <person name="Yamaguchi K."/>
            <person name="Bino T."/>
            <person name="Nishimoto Y."/>
            <person name="Shigenobu S."/>
            <person name="Kawaguchi M."/>
        </authorList>
    </citation>
    <scope>NUCLEOTIDE SEQUENCE</scope>
    <source>
        <strain evidence="2">HR1</strain>
    </source>
</reference>
<evidence type="ECO:0000256" key="1">
    <source>
        <dbReference type="SAM" id="MobiDB-lite"/>
    </source>
</evidence>
<comment type="caution">
    <text evidence="2">The sequence shown here is derived from an EMBL/GenBank/DDBJ whole genome shotgun (WGS) entry which is preliminary data.</text>
</comment>
<evidence type="ECO:0000313" key="3">
    <source>
        <dbReference type="Proteomes" id="UP000615446"/>
    </source>
</evidence>
<feature type="region of interest" description="Disordered" evidence="1">
    <location>
        <begin position="109"/>
        <end position="136"/>
    </location>
</feature>
<proteinExistence type="predicted"/>
<feature type="compositionally biased region" description="Basic residues" evidence="1">
    <location>
        <begin position="112"/>
        <end position="136"/>
    </location>
</feature>
<evidence type="ECO:0000313" key="2">
    <source>
        <dbReference type="EMBL" id="GES77996.1"/>
    </source>
</evidence>
<dbReference type="EMBL" id="BLAL01000034">
    <property type="protein sequence ID" value="GES77996.1"/>
    <property type="molecule type" value="Genomic_DNA"/>
</dbReference>
<gene>
    <name evidence="2" type="ORF">RCL2_000532000</name>
</gene>
<dbReference type="Proteomes" id="UP000615446">
    <property type="component" value="Unassembled WGS sequence"/>
</dbReference>
<protein>
    <submittedName>
        <fullName evidence="2">Uncharacterized protein</fullName>
    </submittedName>
</protein>
<organism evidence="2 3">
    <name type="scientific">Rhizophagus clarus</name>
    <dbReference type="NCBI Taxonomy" id="94130"/>
    <lineage>
        <taxon>Eukaryota</taxon>
        <taxon>Fungi</taxon>
        <taxon>Fungi incertae sedis</taxon>
        <taxon>Mucoromycota</taxon>
        <taxon>Glomeromycotina</taxon>
        <taxon>Glomeromycetes</taxon>
        <taxon>Glomerales</taxon>
        <taxon>Glomeraceae</taxon>
        <taxon>Rhizophagus</taxon>
    </lineage>
</organism>